<protein>
    <recommendedName>
        <fullName evidence="3">Phage tail protein I</fullName>
    </recommendedName>
</protein>
<dbReference type="OrthoDB" id="90759at2"/>
<gene>
    <name evidence="1" type="ORF">PS862_02862</name>
</gene>
<dbReference type="InterPro" id="IPR006521">
    <property type="entry name" value="Tail_protein_I"/>
</dbReference>
<dbReference type="AlphaFoldDB" id="A0A5E7L000"/>
<organism evidence="1 2">
    <name type="scientific">Pseudomonas fluorescens</name>
    <dbReference type="NCBI Taxonomy" id="294"/>
    <lineage>
        <taxon>Bacteria</taxon>
        <taxon>Pseudomonadati</taxon>
        <taxon>Pseudomonadota</taxon>
        <taxon>Gammaproteobacteria</taxon>
        <taxon>Pseudomonadales</taxon>
        <taxon>Pseudomonadaceae</taxon>
        <taxon>Pseudomonas</taxon>
    </lineage>
</organism>
<sequence length="194" mass="21301">MSSLLPLNATALERAVAQTGVSATELPVMLRALWNPETCPLNMLPWLAWAWSVDAWSDSWSERQKRDTVKQALPVQRIKGTIGAVRSALDALGIPARVQEWFNQTPQGAPYTFRLLLDFDQQPVSQSGILKVLEVVEATKNLRSHLEAVLQTITTRAGLNVAVVASVGSDITLSRYEAPRLIINEFALSLDGPV</sequence>
<name>A0A5E7L000_PSEFL</name>
<evidence type="ECO:0000313" key="1">
    <source>
        <dbReference type="EMBL" id="VVP01314.1"/>
    </source>
</evidence>
<dbReference type="RefSeq" id="WP_150784178.1">
    <property type="nucleotide sequence ID" value="NZ_CABVII010000011.1"/>
</dbReference>
<proteinExistence type="predicted"/>
<dbReference type="Proteomes" id="UP000385207">
    <property type="component" value="Unassembled WGS sequence"/>
</dbReference>
<evidence type="ECO:0000313" key="2">
    <source>
        <dbReference type="Proteomes" id="UP000385207"/>
    </source>
</evidence>
<dbReference type="Pfam" id="PF09684">
    <property type="entry name" value="Tail_P2_I"/>
    <property type="match status" value="1"/>
</dbReference>
<dbReference type="EMBL" id="CABVII010000011">
    <property type="protein sequence ID" value="VVP01314.1"/>
    <property type="molecule type" value="Genomic_DNA"/>
</dbReference>
<reference evidence="1 2" key="1">
    <citation type="submission" date="2019-09" db="EMBL/GenBank/DDBJ databases">
        <authorList>
            <person name="Chandra G."/>
            <person name="Truman W A."/>
        </authorList>
    </citation>
    <scope>NUCLEOTIDE SEQUENCE [LARGE SCALE GENOMIC DNA]</scope>
    <source>
        <strain evidence="1">PS862</strain>
    </source>
</reference>
<dbReference type="NCBIfam" id="TIGR01634">
    <property type="entry name" value="tail_P2_I"/>
    <property type="match status" value="1"/>
</dbReference>
<accession>A0A5E7L000</accession>
<evidence type="ECO:0008006" key="3">
    <source>
        <dbReference type="Google" id="ProtNLM"/>
    </source>
</evidence>